<evidence type="ECO:0000313" key="5">
    <source>
        <dbReference type="Proteomes" id="UP000199337"/>
    </source>
</evidence>
<dbReference type="InterPro" id="IPR050559">
    <property type="entry name" value="P-Pant_transferase_sf"/>
</dbReference>
<dbReference type="EMBL" id="FOOX01000016">
    <property type="protein sequence ID" value="SFH09391.1"/>
    <property type="molecule type" value="Genomic_DNA"/>
</dbReference>
<dbReference type="OrthoDB" id="9808281at2"/>
<dbReference type="InterPro" id="IPR008278">
    <property type="entry name" value="4-PPantetheinyl_Trfase_dom"/>
</dbReference>
<dbReference type="PANTHER" id="PTHR12215">
    <property type="entry name" value="PHOSPHOPANTETHEINE TRANSFERASE"/>
    <property type="match status" value="1"/>
</dbReference>
<dbReference type="RefSeq" id="WP_092473331.1">
    <property type="nucleotide sequence ID" value="NZ_FOOX01000016.1"/>
</dbReference>
<dbReference type="GO" id="GO:0008897">
    <property type="term" value="F:holo-[acyl-carrier-protein] synthase activity"/>
    <property type="evidence" value="ECO:0007669"/>
    <property type="project" value="InterPro"/>
</dbReference>
<evidence type="ECO:0000256" key="2">
    <source>
        <dbReference type="ARBA" id="ARBA00022679"/>
    </source>
</evidence>
<protein>
    <submittedName>
        <fullName evidence="4">Phosphopantetheinyl transferase</fullName>
    </submittedName>
</protein>
<dbReference type="InterPro" id="IPR037143">
    <property type="entry name" value="4-PPantetheinyl_Trfase_dom_sf"/>
</dbReference>
<keyword evidence="5" id="KW-1185">Reference proteome</keyword>
<feature type="domain" description="4'-phosphopantetheinyl transferase" evidence="3">
    <location>
        <begin position="145"/>
        <end position="221"/>
    </location>
</feature>
<proteinExistence type="inferred from homology"/>
<comment type="similarity">
    <text evidence="1">Belongs to the P-Pant transferase superfamily. Gsp/Sfp/HetI/AcpT family.</text>
</comment>
<dbReference type="PANTHER" id="PTHR12215:SF10">
    <property type="entry name" value="L-AMINOADIPATE-SEMIALDEHYDE DEHYDROGENASE-PHOSPHOPANTETHEINYL TRANSFERASE"/>
    <property type="match status" value="1"/>
</dbReference>
<evidence type="ECO:0000313" key="4">
    <source>
        <dbReference type="EMBL" id="SFH09391.1"/>
    </source>
</evidence>
<dbReference type="GO" id="GO:0019878">
    <property type="term" value="P:lysine biosynthetic process via aminoadipic acid"/>
    <property type="evidence" value="ECO:0007669"/>
    <property type="project" value="TreeGrafter"/>
</dbReference>
<evidence type="ECO:0000259" key="3">
    <source>
        <dbReference type="Pfam" id="PF01648"/>
    </source>
</evidence>
<dbReference type="AlphaFoldDB" id="A0A1I2XBL3"/>
<reference evidence="5" key="1">
    <citation type="submission" date="2016-10" db="EMBL/GenBank/DDBJ databases">
        <authorList>
            <person name="Varghese N."/>
            <person name="Submissions S."/>
        </authorList>
    </citation>
    <scope>NUCLEOTIDE SEQUENCE [LARGE SCALE GENOMIC DNA]</scope>
    <source>
        <strain evidence="5">DSM 17038</strain>
    </source>
</reference>
<dbReference type="GO" id="GO:0005829">
    <property type="term" value="C:cytosol"/>
    <property type="evidence" value="ECO:0007669"/>
    <property type="project" value="TreeGrafter"/>
</dbReference>
<dbReference type="GO" id="GO:0000287">
    <property type="term" value="F:magnesium ion binding"/>
    <property type="evidence" value="ECO:0007669"/>
    <property type="project" value="InterPro"/>
</dbReference>
<dbReference type="Pfam" id="PF01648">
    <property type="entry name" value="ACPS"/>
    <property type="match status" value="1"/>
</dbReference>
<dbReference type="Gene3D" id="3.90.470.20">
    <property type="entry name" value="4'-phosphopantetheinyl transferase domain"/>
    <property type="match status" value="2"/>
</dbReference>
<gene>
    <name evidence="4" type="ORF">SAMN05660649_03824</name>
</gene>
<keyword evidence="2 4" id="KW-0808">Transferase</keyword>
<organism evidence="4 5">
    <name type="scientific">Desulfotruncus arcticus DSM 17038</name>
    <dbReference type="NCBI Taxonomy" id="1121424"/>
    <lineage>
        <taxon>Bacteria</taxon>
        <taxon>Bacillati</taxon>
        <taxon>Bacillota</taxon>
        <taxon>Clostridia</taxon>
        <taxon>Eubacteriales</taxon>
        <taxon>Desulfallaceae</taxon>
        <taxon>Desulfotruncus</taxon>
    </lineage>
</organism>
<evidence type="ECO:0000256" key="1">
    <source>
        <dbReference type="ARBA" id="ARBA00010990"/>
    </source>
</evidence>
<name>A0A1I2XBL3_9FIRM</name>
<dbReference type="STRING" id="341036.SAMN05660649_03824"/>
<dbReference type="SUPFAM" id="SSF56214">
    <property type="entry name" value="4'-phosphopantetheinyl transferase"/>
    <property type="match status" value="2"/>
</dbReference>
<accession>A0A1I2XBL3</accession>
<sequence>MEIPVCCKQELFYRVGKGRGSLPVVAARLPVAAVTLAYCADPDEFFRLYLAEEEQAELSSFRWPQKKFPWLAARVAAKRLYCRYKRGRGEIFHPRDVVIRKIRAGPGRGKPLLRVDGPAASTFFSDFSLSHAGQWAVCALASYGRVGIDLEPVEDLSPSFIRTVYTPGEMETLQTIAGSFTLSERVKLLWVMKESLLKALGVGFYYGLGSVRLTGANEAGPVFTTAPDLPALPGRPVNMSYGFFKGCVFCITLIC</sequence>
<dbReference type="Proteomes" id="UP000199337">
    <property type="component" value="Unassembled WGS sequence"/>
</dbReference>